<dbReference type="InterPro" id="IPR016024">
    <property type="entry name" value="ARM-type_fold"/>
</dbReference>
<protein>
    <submittedName>
        <fullName evidence="6">Serine/threonine-protein phosphatase 4 regulatory subunit 3-like isoform X1</fullName>
    </submittedName>
</protein>
<dbReference type="GO" id="GO:0006974">
    <property type="term" value="P:DNA damage response"/>
    <property type="evidence" value="ECO:0007669"/>
    <property type="project" value="TreeGrafter"/>
</dbReference>
<dbReference type="GeneID" id="110123013"/>
<feature type="region of interest" description="Disordered" evidence="2">
    <location>
        <begin position="727"/>
        <end position="824"/>
    </location>
</feature>
<dbReference type="SUPFAM" id="SSF48371">
    <property type="entry name" value="ARM repeat"/>
    <property type="match status" value="1"/>
</dbReference>
<dbReference type="GO" id="GO:0005654">
    <property type="term" value="C:nucleoplasm"/>
    <property type="evidence" value="ECO:0007669"/>
    <property type="project" value="TreeGrafter"/>
</dbReference>
<dbReference type="InterPro" id="IPR051137">
    <property type="entry name" value="PP4R3-like"/>
</dbReference>
<dbReference type="GO" id="GO:0072542">
    <property type="term" value="F:protein phosphatase activator activity"/>
    <property type="evidence" value="ECO:0007669"/>
    <property type="project" value="TreeGrafter"/>
</dbReference>
<dbReference type="Pfam" id="PF22972">
    <property type="entry name" value="EVH1_PP4R3"/>
    <property type="match status" value="1"/>
</dbReference>
<dbReference type="FunCoup" id="A0A6J0VS46">
    <property type="interactions" value="477"/>
</dbReference>
<dbReference type="RefSeq" id="XP_020726354.2">
    <property type="nucleotide sequence ID" value="XM_020870695.2"/>
</dbReference>
<dbReference type="Gene3D" id="2.30.29.30">
    <property type="entry name" value="Pleckstrin-homology domain (PH domain)/Phosphotyrosine-binding domain (PTB)"/>
    <property type="match status" value="1"/>
</dbReference>
<organism evidence="5 6">
    <name type="scientific">Odocoileus virginianus</name>
    <name type="common">White-tailed deer</name>
    <dbReference type="NCBI Taxonomy" id="9874"/>
    <lineage>
        <taxon>Eukaryota</taxon>
        <taxon>Metazoa</taxon>
        <taxon>Chordata</taxon>
        <taxon>Craniata</taxon>
        <taxon>Vertebrata</taxon>
        <taxon>Euteleostomi</taxon>
        <taxon>Mammalia</taxon>
        <taxon>Eutheria</taxon>
        <taxon>Laurasiatheria</taxon>
        <taxon>Artiodactyla</taxon>
        <taxon>Ruminantia</taxon>
        <taxon>Pecora</taxon>
        <taxon>Cervidae</taxon>
        <taxon>Odocoileinae</taxon>
        <taxon>Odocoileus</taxon>
    </lineage>
</organism>
<dbReference type="InterPro" id="IPR055236">
    <property type="entry name" value="EVH1_PP4R3"/>
</dbReference>
<sequence>MFSCNFSDQPPQRLPSLPSQLQLPLTVNSRETRSRAKTRARVKRAKVAMVDEQSLAQVFFLNNDQQWEILGKGHVSTIYVERLQGMCLLVRSEPNGLQILESKIKPDTPYERRQGTLIVWSEAENHGMAISFPDAARCYEIWKDICQVQGKDPSTDITHDALVESENETLDDVAETYEVLELPDCELGNLHQIAHLIASALTSSLHKERLVLLLGNEDFIKKLLQLFHTCEDLEDTESLHDLHDIVKGMLLLNKASLLEILFSDKYIMDVVGCLEYDPALAQPKRHREFLTQKVKFKEVIPIIDHELLQKIHQTYRVQYIHDILSPIPSIFEENFLSALTTFILLNKGAIVNMLQEDDKFLSTVFAQLRDKTTDDDTWRELLFFFKEFCAFSQTLHSENRDALFKTLRELGILPALKMLMSMNDLQIRSAATDIFTYLVEYSPSMIREFIIEDQHSEDSILFINLVIQQIFCDTDPELGSAFHLMGILRYLLDPNNMTTSSHCEKSEFLQFFFKHCMHNFLAPLLSTTSEYIRDKDNIVGSDENNKNCLNNYHTAQLLALILDLLSFCVQHHAYYMKKYILDKDLLRKVLILLNSKHTFLNLCALRFMRRMIGLTDELLNRYIIEGNFFEPVVNALLKNGTRYNMLNSAIVELFDYIRMENIKSLVAHIVEKFYATLKSIEYVQTFKGLKVKYEQEKERQNQVGKNLCYVLYSKIFCRGSSVIEEEEEMSINENVKEEAVKPPPESDFEDYFETEKAKENEDKVDTPSQTSFGDFKFTSSHSADAADGASNPNCRSVISLVDYSDDEEEEEDETPPSKRPHLSP</sequence>
<dbReference type="Gene3D" id="1.25.10.10">
    <property type="entry name" value="Leucine-rich Repeat Variant"/>
    <property type="match status" value="1"/>
</dbReference>
<feature type="domain" description="Serine/threonine-protein phosphatase 4 regulatory subunit 3-like central" evidence="3">
    <location>
        <begin position="192"/>
        <end position="695"/>
    </location>
</feature>
<feature type="compositionally biased region" description="Low complexity" evidence="2">
    <location>
        <begin position="779"/>
        <end position="790"/>
    </location>
</feature>
<proteinExistence type="inferred from homology"/>
<gene>
    <name evidence="6" type="primary">LOC110123013</name>
</gene>
<dbReference type="Pfam" id="PF04802">
    <property type="entry name" value="PP4R3"/>
    <property type="match status" value="1"/>
</dbReference>
<dbReference type="AlphaFoldDB" id="A0A6J0VS46"/>
<name>A0A6J0VS46_ODOVR</name>
<dbReference type="InParanoid" id="A0A6J0VS46"/>
<reference evidence="5" key="1">
    <citation type="journal article" date="2022" name="J. Hered.">
        <title>A De Novo Chromosome-Level Genome Assembly of the White-Tailed Deer, Odocoileus Virginianus.</title>
        <authorList>
            <person name="London E.W."/>
            <person name="Roca A.L."/>
            <person name="Novakofski J.E."/>
            <person name="Mateus-Pinilla N.E."/>
        </authorList>
    </citation>
    <scope>NUCLEOTIDE SEQUENCE [LARGE SCALE GENOMIC DNA]</scope>
</reference>
<evidence type="ECO:0000256" key="2">
    <source>
        <dbReference type="SAM" id="MobiDB-lite"/>
    </source>
</evidence>
<dbReference type="InterPro" id="IPR006887">
    <property type="entry name" value="P4R3-like_central_dom"/>
</dbReference>
<reference evidence="6" key="2">
    <citation type="submission" date="2025-08" db="UniProtKB">
        <authorList>
            <consortium name="RefSeq"/>
        </authorList>
    </citation>
    <scope>IDENTIFICATION</scope>
    <source>
        <tissue evidence="6">Tongue muscle</tissue>
    </source>
</reference>
<feature type="domain" description="PP4R3 EVH1-like" evidence="4">
    <location>
        <begin position="63"/>
        <end position="149"/>
    </location>
</feature>
<accession>A0A6J0VS46</accession>
<evidence type="ECO:0000313" key="6">
    <source>
        <dbReference type="RefSeq" id="XP_020726354.2"/>
    </source>
</evidence>
<feature type="compositionally biased region" description="Basic and acidic residues" evidence="2">
    <location>
        <begin position="753"/>
        <end position="765"/>
    </location>
</feature>
<dbReference type="SUPFAM" id="SSF50729">
    <property type="entry name" value="PH domain-like"/>
    <property type="match status" value="1"/>
</dbReference>
<dbReference type="OrthoDB" id="27483at2759"/>
<evidence type="ECO:0000259" key="4">
    <source>
        <dbReference type="Pfam" id="PF22972"/>
    </source>
</evidence>
<comment type="similarity">
    <text evidence="1">Belongs to the SMEK family.</text>
</comment>
<dbReference type="Proteomes" id="UP001652640">
    <property type="component" value="Chromosome X"/>
</dbReference>
<dbReference type="GO" id="GO:0030289">
    <property type="term" value="C:protein phosphatase 4 complex"/>
    <property type="evidence" value="ECO:0007669"/>
    <property type="project" value="TreeGrafter"/>
</dbReference>
<dbReference type="PANTHER" id="PTHR23318">
    <property type="entry name" value="ATP SYNTHASE GAMMA-RELATED"/>
    <property type="match status" value="1"/>
</dbReference>
<dbReference type="InterPro" id="IPR011989">
    <property type="entry name" value="ARM-like"/>
</dbReference>
<keyword evidence="5" id="KW-1185">Reference proteome</keyword>
<dbReference type="InterPro" id="IPR011993">
    <property type="entry name" value="PH-like_dom_sf"/>
</dbReference>
<evidence type="ECO:0000313" key="5">
    <source>
        <dbReference type="Proteomes" id="UP001652640"/>
    </source>
</evidence>
<evidence type="ECO:0000256" key="1">
    <source>
        <dbReference type="ARBA" id="ARBA00008809"/>
    </source>
</evidence>
<feature type="compositionally biased region" description="Acidic residues" evidence="2">
    <location>
        <begin position="803"/>
        <end position="814"/>
    </location>
</feature>
<dbReference type="PANTHER" id="PTHR23318:SF19">
    <property type="entry name" value="PROTEIN PPP4R3C"/>
    <property type="match status" value="1"/>
</dbReference>
<evidence type="ECO:0000259" key="3">
    <source>
        <dbReference type="Pfam" id="PF04802"/>
    </source>
</evidence>
<dbReference type="KEGG" id="ovr:110123013"/>